<reference evidence="1 2" key="1">
    <citation type="journal article" date="2021" name="ISME Commun">
        <title>Automated analysis of genomic sequences facilitates high-throughput and comprehensive description of bacteria.</title>
        <authorList>
            <person name="Hitch T.C.A."/>
        </authorList>
    </citation>
    <scope>NUCLEOTIDE SEQUENCE [LARGE SCALE GENOMIC DNA]</scope>
    <source>
        <strain evidence="2">f_CCE</strain>
    </source>
</reference>
<sequence length="51" mass="5987">MERKRPLLFWQMGVNAEVNFIRMAGGLYHMTAQTAEAMGEKMIIWRRETDA</sequence>
<name>A0ABT2UZ58_9FIRM</name>
<accession>A0ABT2UZ58</accession>
<dbReference type="RefSeq" id="WP_262563058.1">
    <property type="nucleotide sequence ID" value="NZ_JAOQJF010000013.1"/>
</dbReference>
<gene>
    <name evidence="1" type="ORF">OCV69_08210</name>
</gene>
<keyword evidence="2" id="KW-1185">Reference proteome</keyword>
<organism evidence="1 2">
    <name type="scientific">Alitiscatomonas aceti</name>
    <dbReference type="NCBI Taxonomy" id="2981724"/>
    <lineage>
        <taxon>Bacteria</taxon>
        <taxon>Bacillati</taxon>
        <taxon>Bacillota</taxon>
        <taxon>Clostridia</taxon>
        <taxon>Lachnospirales</taxon>
        <taxon>Lachnospiraceae</taxon>
        <taxon>Alitiscatomonas</taxon>
    </lineage>
</organism>
<evidence type="ECO:0000313" key="2">
    <source>
        <dbReference type="Proteomes" id="UP001652395"/>
    </source>
</evidence>
<comment type="caution">
    <text evidence="1">The sequence shown here is derived from an EMBL/GenBank/DDBJ whole genome shotgun (WGS) entry which is preliminary data.</text>
</comment>
<evidence type="ECO:0000313" key="1">
    <source>
        <dbReference type="EMBL" id="MCU6799915.1"/>
    </source>
</evidence>
<proteinExistence type="predicted"/>
<protein>
    <submittedName>
        <fullName evidence="1">Uncharacterized protein</fullName>
    </submittedName>
</protein>
<dbReference type="EMBL" id="JAOQJF010000013">
    <property type="protein sequence ID" value="MCU6799915.1"/>
    <property type="molecule type" value="Genomic_DNA"/>
</dbReference>
<dbReference type="Proteomes" id="UP001652395">
    <property type="component" value="Unassembled WGS sequence"/>
</dbReference>